<name>A0AAD1S1K9_PELCU</name>
<evidence type="ECO:0000313" key="2">
    <source>
        <dbReference type="Proteomes" id="UP001295444"/>
    </source>
</evidence>
<accession>A0AAD1S1K9</accession>
<evidence type="ECO:0000313" key="1">
    <source>
        <dbReference type="EMBL" id="CAH2285840.1"/>
    </source>
</evidence>
<keyword evidence="2" id="KW-1185">Reference proteome</keyword>
<proteinExistence type="predicted"/>
<dbReference type="Proteomes" id="UP001295444">
    <property type="component" value="Chromosome 04"/>
</dbReference>
<gene>
    <name evidence="1" type="ORF">PECUL_23A004848</name>
</gene>
<dbReference type="AlphaFoldDB" id="A0AAD1S1K9"/>
<sequence>MTEDTLRSLLDKLCRNITADIVQFQKEIKGVSARLHNTELDTAARETRIAALEQQLSTIQRSHKQNQDHIADLEDKRRWKNIIILFPETAHHAVPS</sequence>
<reference evidence="1" key="1">
    <citation type="submission" date="2022-03" db="EMBL/GenBank/DDBJ databases">
        <authorList>
            <person name="Alioto T."/>
            <person name="Alioto T."/>
            <person name="Gomez Garrido J."/>
        </authorList>
    </citation>
    <scope>NUCLEOTIDE SEQUENCE</scope>
</reference>
<organism evidence="1 2">
    <name type="scientific">Pelobates cultripes</name>
    <name type="common">Western spadefoot toad</name>
    <dbReference type="NCBI Taxonomy" id="61616"/>
    <lineage>
        <taxon>Eukaryota</taxon>
        <taxon>Metazoa</taxon>
        <taxon>Chordata</taxon>
        <taxon>Craniata</taxon>
        <taxon>Vertebrata</taxon>
        <taxon>Euteleostomi</taxon>
        <taxon>Amphibia</taxon>
        <taxon>Batrachia</taxon>
        <taxon>Anura</taxon>
        <taxon>Pelobatoidea</taxon>
        <taxon>Pelobatidae</taxon>
        <taxon>Pelobates</taxon>
    </lineage>
</organism>
<protein>
    <submittedName>
        <fullName evidence="1">Uncharacterized protein</fullName>
    </submittedName>
</protein>
<dbReference type="EMBL" id="OW240915">
    <property type="protein sequence ID" value="CAH2285840.1"/>
    <property type="molecule type" value="Genomic_DNA"/>
</dbReference>